<sequence length="147" mass="16025">MNTHNVNTAASESTKTWVNGQEKQSAAGGETASALLNAMVELCKIEGELMALAAFYRLNNIALSDIGWDDEDVYALAEKFWHIAYATKGIATPALLGLQHEITLLGVAISFNDWSFADLAVVDERSRCEGCWERHAECVCELNEASA</sequence>
<feature type="region of interest" description="Disordered" evidence="1">
    <location>
        <begin position="1"/>
        <end position="23"/>
    </location>
</feature>
<organism evidence="2 3">
    <name type="scientific">Candidatus Pantoea multigeneris</name>
    <dbReference type="NCBI Taxonomy" id="2608357"/>
    <lineage>
        <taxon>Bacteria</taxon>
        <taxon>Pseudomonadati</taxon>
        <taxon>Pseudomonadota</taxon>
        <taxon>Gammaproteobacteria</taxon>
        <taxon>Enterobacterales</taxon>
        <taxon>Erwiniaceae</taxon>
        <taxon>Pantoea</taxon>
    </lineage>
</organism>
<dbReference type="RefSeq" id="WP_167017797.1">
    <property type="nucleotide sequence ID" value="NZ_VWXF01000011.1"/>
</dbReference>
<protein>
    <submittedName>
        <fullName evidence="2">Uncharacterized protein</fullName>
    </submittedName>
</protein>
<comment type="caution">
    <text evidence="2">The sequence shown here is derived from an EMBL/GenBank/DDBJ whole genome shotgun (WGS) entry which is preliminary data.</text>
</comment>
<evidence type="ECO:0000313" key="2">
    <source>
        <dbReference type="EMBL" id="NIF24045.1"/>
    </source>
</evidence>
<evidence type="ECO:0000313" key="3">
    <source>
        <dbReference type="Proteomes" id="UP001515683"/>
    </source>
</evidence>
<dbReference type="EMBL" id="VWXF01000011">
    <property type="protein sequence ID" value="NIF24045.1"/>
    <property type="molecule type" value="Genomic_DNA"/>
</dbReference>
<name>A0ABX0RFB0_9GAMM</name>
<accession>A0ABX0RFB0</accession>
<proteinExistence type="predicted"/>
<keyword evidence="3" id="KW-1185">Reference proteome</keyword>
<reference evidence="2 3" key="1">
    <citation type="journal article" date="2019" name="bioRxiv">
        <title>Bacteria contribute to plant secondary compound degradation in a generalist herbivore system.</title>
        <authorList>
            <person name="Francoeur C.B."/>
            <person name="Khadempour L."/>
            <person name="Moreira-Soto R.D."/>
            <person name="Gotting K."/>
            <person name="Book A.J."/>
            <person name="Pinto-Tomas A.A."/>
            <person name="Keefover-Ring K."/>
            <person name="Currie C.R."/>
        </authorList>
    </citation>
    <scope>NUCLEOTIDE SEQUENCE [LARGE SCALE GENOMIC DNA]</scope>
    <source>
        <strain evidence="2">Acro-835</strain>
    </source>
</reference>
<dbReference type="Proteomes" id="UP001515683">
    <property type="component" value="Unassembled WGS sequence"/>
</dbReference>
<gene>
    <name evidence="2" type="ORF">F3J40_20975</name>
</gene>
<evidence type="ECO:0000256" key="1">
    <source>
        <dbReference type="SAM" id="MobiDB-lite"/>
    </source>
</evidence>